<dbReference type="InterPro" id="IPR006640">
    <property type="entry name" value="SprT-like_domain"/>
</dbReference>
<evidence type="ECO:0000313" key="2">
    <source>
        <dbReference type="EMBL" id="KKK81129.1"/>
    </source>
</evidence>
<comment type="caution">
    <text evidence="2">The sequence shown here is derived from an EMBL/GenBank/DDBJ whole genome shotgun (WGS) entry which is preliminary data.</text>
</comment>
<protein>
    <recommendedName>
        <fullName evidence="1">SprT-like domain-containing protein</fullName>
    </recommendedName>
</protein>
<proteinExistence type="predicted"/>
<dbReference type="GO" id="GO:0006950">
    <property type="term" value="P:response to stress"/>
    <property type="evidence" value="ECO:0007669"/>
    <property type="project" value="UniProtKB-ARBA"/>
</dbReference>
<dbReference type="Pfam" id="PF10263">
    <property type="entry name" value="SprT-like"/>
    <property type="match status" value="1"/>
</dbReference>
<feature type="domain" description="SprT-like" evidence="1">
    <location>
        <begin position="15"/>
        <end position="89"/>
    </location>
</feature>
<name>A0A0F9ARN7_9ZZZZ</name>
<sequence length="121" mass="14569">MKLNEAKQLARDQIKKYGLNTWRFKWSMHIYEFGTCKHRKKVIKLSKRLVLANTRERILKTIRHEISHALLGYEHRHNNIWESFNKQLGGGKEFWSEDDIDGTQPAKKGSFWSLFILYMRF</sequence>
<accession>A0A0F9ARN7</accession>
<dbReference type="EMBL" id="LAZR01053263">
    <property type="protein sequence ID" value="KKK81129.1"/>
    <property type="molecule type" value="Genomic_DNA"/>
</dbReference>
<evidence type="ECO:0000259" key="1">
    <source>
        <dbReference type="Pfam" id="PF10263"/>
    </source>
</evidence>
<gene>
    <name evidence="2" type="ORF">LCGC14_2816600</name>
</gene>
<dbReference type="AlphaFoldDB" id="A0A0F9ARN7"/>
<reference evidence="2" key="1">
    <citation type="journal article" date="2015" name="Nature">
        <title>Complex archaea that bridge the gap between prokaryotes and eukaryotes.</title>
        <authorList>
            <person name="Spang A."/>
            <person name="Saw J.H."/>
            <person name="Jorgensen S.L."/>
            <person name="Zaremba-Niedzwiedzka K."/>
            <person name="Martijn J."/>
            <person name="Lind A.E."/>
            <person name="van Eijk R."/>
            <person name="Schleper C."/>
            <person name="Guy L."/>
            <person name="Ettema T.J."/>
        </authorList>
    </citation>
    <scope>NUCLEOTIDE SEQUENCE</scope>
</reference>
<organism evidence="2">
    <name type="scientific">marine sediment metagenome</name>
    <dbReference type="NCBI Taxonomy" id="412755"/>
    <lineage>
        <taxon>unclassified sequences</taxon>
        <taxon>metagenomes</taxon>
        <taxon>ecological metagenomes</taxon>
    </lineage>
</organism>